<dbReference type="GO" id="GO:0016881">
    <property type="term" value="F:acid-amino acid ligase activity"/>
    <property type="evidence" value="ECO:0007669"/>
    <property type="project" value="TreeGrafter"/>
</dbReference>
<dbReference type="PANTHER" id="PTHR31901:SF44">
    <property type="entry name" value="INDOLE-3-ACETIC ACID-AMIDO SYNTHETASE GH3.6-RELATED"/>
    <property type="match status" value="1"/>
</dbReference>
<evidence type="ECO:0000313" key="5">
    <source>
        <dbReference type="EMBL" id="KAH9296800.1"/>
    </source>
</evidence>
<dbReference type="PANTHER" id="PTHR31901">
    <property type="entry name" value="GH3 DOMAIN-CONTAINING PROTEIN"/>
    <property type="match status" value="1"/>
</dbReference>
<organism evidence="5 6">
    <name type="scientific">Taxus chinensis</name>
    <name type="common">Chinese yew</name>
    <name type="synonym">Taxus wallichiana var. chinensis</name>
    <dbReference type="NCBI Taxonomy" id="29808"/>
    <lineage>
        <taxon>Eukaryota</taxon>
        <taxon>Viridiplantae</taxon>
        <taxon>Streptophyta</taxon>
        <taxon>Embryophyta</taxon>
        <taxon>Tracheophyta</taxon>
        <taxon>Spermatophyta</taxon>
        <taxon>Pinopsida</taxon>
        <taxon>Pinidae</taxon>
        <taxon>Conifers II</taxon>
        <taxon>Cupressales</taxon>
        <taxon>Taxaceae</taxon>
        <taxon>Taxus</taxon>
    </lineage>
</organism>
<evidence type="ECO:0000256" key="2">
    <source>
        <dbReference type="ARBA" id="ARBA00022598"/>
    </source>
</evidence>
<keyword evidence="2" id="KW-0436">Ligase</keyword>
<evidence type="ECO:0000259" key="3">
    <source>
        <dbReference type="Pfam" id="PF23571"/>
    </source>
</evidence>
<dbReference type="Pfam" id="PF23571">
    <property type="entry name" value="GH3_M"/>
    <property type="match status" value="1"/>
</dbReference>
<name>A0AA38FC69_TAXCH</name>
<dbReference type="AlphaFoldDB" id="A0AA38FC69"/>
<dbReference type="Pfam" id="PF03321">
    <property type="entry name" value="GH3"/>
    <property type="match status" value="1"/>
</dbReference>
<comment type="caution">
    <text evidence="5">The sequence shown here is derived from an EMBL/GenBank/DDBJ whole genome shotgun (WGS) entry which is preliminary data.</text>
</comment>
<evidence type="ECO:0000313" key="6">
    <source>
        <dbReference type="Proteomes" id="UP000824469"/>
    </source>
</evidence>
<gene>
    <name evidence="5" type="ORF">KI387_028482</name>
</gene>
<dbReference type="Proteomes" id="UP000824469">
    <property type="component" value="Unassembled WGS sequence"/>
</dbReference>
<evidence type="ECO:0000259" key="4">
    <source>
        <dbReference type="Pfam" id="PF23572"/>
    </source>
</evidence>
<feature type="non-terminal residue" evidence="5">
    <location>
        <position position="575"/>
    </location>
</feature>
<proteinExistence type="inferred from homology"/>
<dbReference type="InterPro" id="IPR004993">
    <property type="entry name" value="GH3"/>
</dbReference>
<dbReference type="OMA" id="ECCVGIN"/>
<protein>
    <submittedName>
        <fullName evidence="5">Uncharacterized protein</fullName>
    </submittedName>
</protein>
<feature type="domain" description="GH3 C-terminal" evidence="4">
    <location>
        <begin position="435"/>
        <end position="563"/>
    </location>
</feature>
<comment type="similarity">
    <text evidence="1">Belongs to the IAA-amido conjugating enzyme family.</text>
</comment>
<dbReference type="InterPro" id="IPR055377">
    <property type="entry name" value="GH3_M"/>
</dbReference>
<feature type="domain" description="GH3 middle" evidence="3">
    <location>
        <begin position="349"/>
        <end position="423"/>
    </location>
</feature>
<dbReference type="EMBL" id="JAHRHJ020000010">
    <property type="protein sequence ID" value="KAH9296800.1"/>
    <property type="molecule type" value="Genomic_DNA"/>
</dbReference>
<keyword evidence="6" id="KW-1185">Reference proteome</keyword>
<accession>A0AA38FC69</accession>
<sequence>MDGKSLQTADDQLFEKLEYYCNNAPNLQMETLEAILNHNAAAEYLQRHGLNNRTDLKSFKECIPLTSYSDYTHEIQRIAEGDKSSILSSDPLLCMFFSSGTSSQQPKLIPHFDSELSRRGSKFVRQIAAATVRKLYPLRLGYKSLSFMYAGKVMETKGGVKAMAATAYGMRNPQDQNVISMYISPPQVFLGTDIQQQLYCHLLCGLRVAEAIDSIKAPYAHGLLKAFRFLESQWQQLCEDIHNGYINQNVISDSAMRKAVEEVLAGPEPDIAERLQIECCKGEWGGIVGRLWPNARYVSCVMTGSMEQYYLQIRHYVGEVALLGGDFLASECSVGVNLDRTHPPQQTLFTIVPIVAYYEFVCVDDKGVPDTDIAPVDLCDAEVGKMYEVVATTFRGLYRYRLGDIVRVRGFYGCTPQVEYVSKVCSCADIVSEKQLMDVMGKIGQNFRDEAQMEILDYAFHADLSLSPKHIQLFWELKNGPSLEELHNRRQYYEKLFRRYCLLVEEYLNEGEYLKMVRMNGNMVPLEVCIVREGSFQAIMDVAMQKGAIASQYKPPSIIRNREILDLLRAATLFK</sequence>
<reference evidence="5 6" key="1">
    <citation type="journal article" date="2021" name="Nat. Plants">
        <title>The Taxus genome provides insights into paclitaxel biosynthesis.</title>
        <authorList>
            <person name="Xiong X."/>
            <person name="Gou J."/>
            <person name="Liao Q."/>
            <person name="Li Y."/>
            <person name="Zhou Q."/>
            <person name="Bi G."/>
            <person name="Li C."/>
            <person name="Du R."/>
            <person name="Wang X."/>
            <person name="Sun T."/>
            <person name="Guo L."/>
            <person name="Liang H."/>
            <person name="Lu P."/>
            <person name="Wu Y."/>
            <person name="Zhang Z."/>
            <person name="Ro D.K."/>
            <person name="Shang Y."/>
            <person name="Huang S."/>
            <person name="Yan J."/>
        </authorList>
    </citation>
    <scope>NUCLEOTIDE SEQUENCE [LARGE SCALE GENOMIC DNA]</scope>
    <source>
        <strain evidence="5">Ta-2019</strain>
    </source>
</reference>
<evidence type="ECO:0000256" key="1">
    <source>
        <dbReference type="ARBA" id="ARBA00008068"/>
    </source>
</evidence>
<dbReference type="Pfam" id="PF23572">
    <property type="entry name" value="GH3_C"/>
    <property type="match status" value="1"/>
</dbReference>
<dbReference type="InterPro" id="IPR055378">
    <property type="entry name" value="GH3_C"/>
</dbReference>
<dbReference type="GO" id="GO:0005737">
    <property type="term" value="C:cytoplasm"/>
    <property type="evidence" value="ECO:0007669"/>
    <property type="project" value="TreeGrafter"/>
</dbReference>